<dbReference type="OrthoDB" id="8479357at2"/>
<evidence type="ECO:0000256" key="3">
    <source>
        <dbReference type="ARBA" id="ARBA00023125"/>
    </source>
</evidence>
<dbReference type="InterPro" id="IPR005119">
    <property type="entry name" value="LysR_subst-bd"/>
</dbReference>
<keyword evidence="3" id="KW-0238">DNA-binding</keyword>
<name>A0A4Q2U2C8_9HYPH</name>
<dbReference type="PANTHER" id="PTHR30419">
    <property type="entry name" value="HTH-TYPE TRANSCRIPTIONAL REGULATOR YBHD"/>
    <property type="match status" value="1"/>
</dbReference>
<feature type="domain" description="HTH lysR-type" evidence="5">
    <location>
        <begin position="1"/>
        <end position="58"/>
    </location>
</feature>
<dbReference type="SUPFAM" id="SSF46785">
    <property type="entry name" value="Winged helix' DNA-binding domain"/>
    <property type="match status" value="1"/>
</dbReference>
<dbReference type="Gene3D" id="1.10.10.10">
    <property type="entry name" value="Winged helix-like DNA-binding domain superfamily/Winged helix DNA-binding domain"/>
    <property type="match status" value="1"/>
</dbReference>
<protein>
    <submittedName>
        <fullName evidence="6">LysR family transcriptional regulator</fullName>
    </submittedName>
</protein>
<dbReference type="GO" id="GO:0005829">
    <property type="term" value="C:cytosol"/>
    <property type="evidence" value="ECO:0007669"/>
    <property type="project" value="TreeGrafter"/>
</dbReference>
<evidence type="ECO:0000256" key="4">
    <source>
        <dbReference type="ARBA" id="ARBA00023163"/>
    </source>
</evidence>
<evidence type="ECO:0000313" key="7">
    <source>
        <dbReference type="Proteomes" id="UP000290759"/>
    </source>
</evidence>
<dbReference type="InterPro" id="IPR036390">
    <property type="entry name" value="WH_DNA-bd_sf"/>
</dbReference>
<dbReference type="Proteomes" id="UP000290759">
    <property type="component" value="Unassembled WGS sequence"/>
</dbReference>
<dbReference type="InterPro" id="IPR050950">
    <property type="entry name" value="HTH-type_LysR_regulators"/>
</dbReference>
<reference evidence="6 7" key="2">
    <citation type="submission" date="2019-02" db="EMBL/GenBank/DDBJ databases">
        <title>'Lichenibacterium ramalinii' gen. nov. sp. nov., 'Lichenibacterium minor' gen. nov. sp. nov.</title>
        <authorList>
            <person name="Pankratov T."/>
        </authorList>
    </citation>
    <scope>NUCLEOTIDE SEQUENCE [LARGE SCALE GENOMIC DNA]</scope>
    <source>
        <strain evidence="6 7">RmlP026</strain>
    </source>
</reference>
<dbReference type="PROSITE" id="PS50931">
    <property type="entry name" value="HTH_LYSR"/>
    <property type="match status" value="1"/>
</dbReference>
<dbReference type="Pfam" id="PF00126">
    <property type="entry name" value="HTH_1"/>
    <property type="match status" value="1"/>
</dbReference>
<keyword evidence="7" id="KW-1185">Reference proteome</keyword>
<sequence length="313" mass="32877">MDIRELRTFVTVVRGGSVSRAADELNVAQPALSRQLKKLEEELGVTLLERHGRGVTMTRAGSLLLARAEALLAEFAGIGPAVRASEEVVAGHVTLGVPPAAGLLVAPAVFRTFRARWPAATLQIREGISSLLEEWLLDGRLDVAVLHNPPPLDGIALRPVLQERMVLVRAHGAVETGPVRFRDIAAVPLILPSMPHSNRRLVERAALQHGVRLGVSIEVDSIPLTKAMVAGGFGATILTHAGVARELASGELSAQPIDNPPLLSSAVIGSVSAESPRWLVGALAGLVGEEIASLVRSGAWAGARLVAGEARPA</sequence>
<comment type="similarity">
    <text evidence="1">Belongs to the LysR transcriptional regulatory family.</text>
</comment>
<evidence type="ECO:0000256" key="1">
    <source>
        <dbReference type="ARBA" id="ARBA00009437"/>
    </source>
</evidence>
<dbReference type="AlphaFoldDB" id="A0A4Q2U2C8"/>
<reference evidence="6 7" key="1">
    <citation type="submission" date="2018-12" db="EMBL/GenBank/DDBJ databases">
        <authorList>
            <person name="Grouzdev D.S."/>
            <person name="Krutkina M.S."/>
        </authorList>
    </citation>
    <scope>NUCLEOTIDE SEQUENCE [LARGE SCALE GENOMIC DNA]</scope>
    <source>
        <strain evidence="6 7">RmlP026</strain>
    </source>
</reference>
<dbReference type="SUPFAM" id="SSF53850">
    <property type="entry name" value="Periplasmic binding protein-like II"/>
    <property type="match status" value="1"/>
</dbReference>
<comment type="caution">
    <text evidence="6">The sequence shown here is derived from an EMBL/GenBank/DDBJ whole genome shotgun (WGS) entry which is preliminary data.</text>
</comment>
<dbReference type="FunFam" id="1.10.10.10:FF:000001">
    <property type="entry name" value="LysR family transcriptional regulator"/>
    <property type="match status" value="1"/>
</dbReference>
<accession>A0A4Q2U2C8</accession>
<evidence type="ECO:0000313" key="6">
    <source>
        <dbReference type="EMBL" id="RYC30300.1"/>
    </source>
</evidence>
<dbReference type="GO" id="GO:0003677">
    <property type="term" value="F:DNA binding"/>
    <property type="evidence" value="ECO:0007669"/>
    <property type="project" value="UniProtKB-KW"/>
</dbReference>
<evidence type="ECO:0000256" key="2">
    <source>
        <dbReference type="ARBA" id="ARBA00023015"/>
    </source>
</evidence>
<dbReference type="PANTHER" id="PTHR30419:SF8">
    <property type="entry name" value="NITROGEN ASSIMILATION TRANSCRIPTIONAL ACTIVATOR-RELATED"/>
    <property type="match status" value="1"/>
</dbReference>
<dbReference type="Pfam" id="PF03466">
    <property type="entry name" value="LysR_substrate"/>
    <property type="match status" value="1"/>
</dbReference>
<keyword evidence="4" id="KW-0804">Transcription</keyword>
<dbReference type="PRINTS" id="PR00039">
    <property type="entry name" value="HTHLYSR"/>
</dbReference>
<keyword evidence="2" id="KW-0805">Transcription regulation</keyword>
<organism evidence="6 7">
    <name type="scientific">Lichenibacterium minor</name>
    <dbReference type="NCBI Taxonomy" id="2316528"/>
    <lineage>
        <taxon>Bacteria</taxon>
        <taxon>Pseudomonadati</taxon>
        <taxon>Pseudomonadota</taxon>
        <taxon>Alphaproteobacteria</taxon>
        <taxon>Hyphomicrobiales</taxon>
        <taxon>Lichenihabitantaceae</taxon>
        <taxon>Lichenibacterium</taxon>
    </lineage>
</organism>
<proteinExistence type="inferred from homology"/>
<dbReference type="Gene3D" id="3.40.190.290">
    <property type="match status" value="1"/>
</dbReference>
<evidence type="ECO:0000259" key="5">
    <source>
        <dbReference type="PROSITE" id="PS50931"/>
    </source>
</evidence>
<gene>
    <name evidence="6" type="ORF">D3273_19595</name>
</gene>
<dbReference type="GO" id="GO:0003700">
    <property type="term" value="F:DNA-binding transcription factor activity"/>
    <property type="evidence" value="ECO:0007669"/>
    <property type="project" value="InterPro"/>
</dbReference>
<dbReference type="InterPro" id="IPR000847">
    <property type="entry name" value="LysR_HTH_N"/>
</dbReference>
<dbReference type="InterPro" id="IPR036388">
    <property type="entry name" value="WH-like_DNA-bd_sf"/>
</dbReference>
<dbReference type="EMBL" id="QYBB01000028">
    <property type="protein sequence ID" value="RYC30300.1"/>
    <property type="molecule type" value="Genomic_DNA"/>
</dbReference>